<dbReference type="RefSeq" id="WP_143878887.1">
    <property type="nucleotide sequence ID" value="NZ_BAABLZ010000001.1"/>
</dbReference>
<proteinExistence type="predicted"/>
<keyword evidence="2" id="KW-0812">Transmembrane</keyword>
<evidence type="ECO:0000256" key="2">
    <source>
        <dbReference type="SAM" id="Phobius"/>
    </source>
</evidence>
<sequence length="195" mass="20747">MTRPQDPQQPAPWYRQLPARAAAVVVFLVALTTLAGNLLELRQKQRDAESTPAEAAPQTPAPPTPAPAQDATATLGVERIVVEHDGSPGTTDWRFAVLADGEPLFAFGQDDLDDSDGRNVAVPRDAQGVLHFRGGSEVHIEVRGWRESRLRLVAGAPDATGEGSVGPGTTTQAVRVAAKDPAAGTFVFHFGVERR</sequence>
<reference evidence="3 4" key="1">
    <citation type="submission" date="2019-07" db="EMBL/GenBank/DDBJ databases">
        <title>Lysobacter weifangensis sp. nov., isolated from bensulfuron-methyl contaminated farmland soil.</title>
        <authorList>
            <person name="Zhao H."/>
        </authorList>
    </citation>
    <scope>NUCLEOTIDE SEQUENCE [LARGE SCALE GENOMIC DNA]</scope>
    <source>
        <strain evidence="3 4">CC-Bw-6</strain>
    </source>
</reference>
<protein>
    <submittedName>
        <fullName evidence="3">Uncharacterized protein</fullName>
    </submittedName>
</protein>
<evidence type="ECO:0000256" key="1">
    <source>
        <dbReference type="SAM" id="MobiDB-lite"/>
    </source>
</evidence>
<dbReference type="OrthoDB" id="6021908at2"/>
<dbReference type="EMBL" id="CP041742">
    <property type="protein sequence ID" value="QDQ73374.1"/>
    <property type="molecule type" value="Genomic_DNA"/>
</dbReference>
<name>A0A516V4D7_9GAMM</name>
<feature type="region of interest" description="Disordered" evidence="1">
    <location>
        <begin position="45"/>
        <end position="70"/>
    </location>
</feature>
<evidence type="ECO:0000313" key="3">
    <source>
        <dbReference type="EMBL" id="QDQ73374.1"/>
    </source>
</evidence>
<keyword evidence="2" id="KW-0472">Membrane</keyword>
<accession>A0A516V4D7</accession>
<organism evidence="3 4">
    <name type="scientific">Pseudoluteimonas lycopersici</name>
    <dbReference type="NCBI Taxonomy" id="1324796"/>
    <lineage>
        <taxon>Bacteria</taxon>
        <taxon>Pseudomonadati</taxon>
        <taxon>Pseudomonadota</taxon>
        <taxon>Gammaproteobacteria</taxon>
        <taxon>Lysobacterales</taxon>
        <taxon>Lysobacteraceae</taxon>
        <taxon>Pseudoluteimonas</taxon>
    </lineage>
</organism>
<dbReference type="AlphaFoldDB" id="A0A516V4D7"/>
<dbReference type="Proteomes" id="UP000315891">
    <property type="component" value="Chromosome"/>
</dbReference>
<gene>
    <name evidence="3" type="ORF">FNZ56_05550</name>
</gene>
<keyword evidence="4" id="KW-1185">Reference proteome</keyword>
<evidence type="ECO:0000313" key="4">
    <source>
        <dbReference type="Proteomes" id="UP000315891"/>
    </source>
</evidence>
<feature type="transmembrane region" description="Helical" evidence="2">
    <location>
        <begin position="20"/>
        <end position="39"/>
    </location>
</feature>
<keyword evidence="2" id="KW-1133">Transmembrane helix</keyword>